<protein>
    <submittedName>
        <fullName evidence="1">Uncharacterized protein</fullName>
    </submittedName>
</protein>
<proteinExistence type="predicted"/>
<name>A0A6J5LGG6_9CAUD</name>
<gene>
    <name evidence="1" type="ORF">UFOVP253_11</name>
</gene>
<reference evidence="1" key="1">
    <citation type="submission" date="2020-04" db="EMBL/GenBank/DDBJ databases">
        <authorList>
            <person name="Chiriac C."/>
            <person name="Salcher M."/>
            <person name="Ghai R."/>
            <person name="Kavagutti S V."/>
        </authorList>
    </citation>
    <scope>NUCLEOTIDE SEQUENCE</scope>
</reference>
<organism evidence="1">
    <name type="scientific">uncultured Caudovirales phage</name>
    <dbReference type="NCBI Taxonomy" id="2100421"/>
    <lineage>
        <taxon>Viruses</taxon>
        <taxon>Duplodnaviria</taxon>
        <taxon>Heunggongvirae</taxon>
        <taxon>Uroviricota</taxon>
        <taxon>Caudoviricetes</taxon>
        <taxon>Peduoviridae</taxon>
        <taxon>Maltschvirus</taxon>
        <taxon>Maltschvirus maltsch</taxon>
    </lineage>
</organism>
<sequence length="147" mass="16984">MSTAADDLRKQIRDLPRTTNTDFRFPIDAYEDDIIAVATAYADARVLEDRKARLQEIEAAVIENYKVLGIPGAPLTRLREIMGTKQYYKKKLVNQNIEVEYSNETDEISIRIERKLKMGAHMGYDYLTIHPSYVEPLYKLLKAVMEP</sequence>
<accession>A0A6J5LGG6</accession>
<dbReference type="EMBL" id="LR796266">
    <property type="protein sequence ID" value="CAB4132373.1"/>
    <property type="molecule type" value="Genomic_DNA"/>
</dbReference>
<evidence type="ECO:0000313" key="1">
    <source>
        <dbReference type="EMBL" id="CAB4132373.1"/>
    </source>
</evidence>